<evidence type="ECO:0000313" key="7">
    <source>
        <dbReference type="EMBL" id="WIM68624.1"/>
    </source>
</evidence>
<dbReference type="Gene3D" id="2.170.190.11">
    <property type="entry name" value="Molybdopterin biosynthesis moea protein, domain 3"/>
    <property type="match status" value="1"/>
</dbReference>
<evidence type="ECO:0000256" key="1">
    <source>
        <dbReference type="ARBA" id="ARBA00002901"/>
    </source>
</evidence>
<evidence type="ECO:0000256" key="4">
    <source>
        <dbReference type="ARBA" id="ARBA00047317"/>
    </source>
</evidence>
<dbReference type="InterPro" id="IPR036135">
    <property type="entry name" value="MoeA_linker/N_sf"/>
</dbReference>
<keyword evidence="8" id="KW-1185">Reference proteome</keyword>
<dbReference type="PANTHER" id="PTHR10192:SF5">
    <property type="entry name" value="GEPHYRIN"/>
    <property type="match status" value="1"/>
</dbReference>
<keyword evidence="3 5" id="KW-0500">Molybdenum</keyword>
<comment type="function">
    <text evidence="1 5">Catalyzes the insertion of molybdate into adenylated molybdopterin with the concomitant release of AMP.</text>
</comment>
<dbReference type="Gene3D" id="2.40.340.10">
    <property type="entry name" value="MoeA, C-terminal, domain IV"/>
    <property type="match status" value="1"/>
</dbReference>
<comment type="cofactor">
    <cofactor evidence="5">
        <name>Mg(2+)</name>
        <dbReference type="ChEBI" id="CHEBI:18420"/>
    </cofactor>
</comment>
<comment type="pathway">
    <text evidence="5">Cofactor biosynthesis; molybdopterin biosynthesis.</text>
</comment>
<organism evidence="7 8">
    <name type="scientific">Corynebacterium breve</name>
    <dbReference type="NCBI Taxonomy" id="3049799"/>
    <lineage>
        <taxon>Bacteria</taxon>
        <taxon>Bacillati</taxon>
        <taxon>Actinomycetota</taxon>
        <taxon>Actinomycetes</taxon>
        <taxon>Mycobacteriales</taxon>
        <taxon>Corynebacteriaceae</taxon>
        <taxon>Corynebacterium</taxon>
    </lineage>
</organism>
<dbReference type="EC" id="2.10.1.1" evidence="5"/>
<dbReference type="CDD" id="cd00887">
    <property type="entry name" value="MoeA"/>
    <property type="match status" value="1"/>
</dbReference>
<dbReference type="NCBIfam" id="TIGR00177">
    <property type="entry name" value="molyb_syn"/>
    <property type="match status" value="1"/>
</dbReference>
<keyword evidence="5" id="KW-0808">Transferase</keyword>
<comment type="catalytic activity">
    <reaction evidence="4">
        <text>adenylyl-molybdopterin + molybdate = Mo-molybdopterin + AMP + H(+)</text>
        <dbReference type="Rhea" id="RHEA:35047"/>
        <dbReference type="ChEBI" id="CHEBI:15378"/>
        <dbReference type="ChEBI" id="CHEBI:36264"/>
        <dbReference type="ChEBI" id="CHEBI:62727"/>
        <dbReference type="ChEBI" id="CHEBI:71302"/>
        <dbReference type="ChEBI" id="CHEBI:456215"/>
        <dbReference type="EC" id="2.10.1.1"/>
    </reaction>
</comment>
<dbReference type="InterPro" id="IPR005110">
    <property type="entry name" value="MoeA_linker/N"/>
</dbReference>
<dbReference type="InterPro" id="IPR038987">
    <property type="entry name" value="MoeA-like"/>
</dbReference>
<name>A0ABY8VGJ5_9CORY</name>
<dbReference type="EMBL" id="CP126969">
    <property type="protein sequence ID" value="WIM68624.1"/>
    <property type="molecule type" value="Genomic_DNA"/>
</dbReference>
<evidence type="ECO:0000256" key="2">
    <source>
        <dbReference type="ARBA" id="ARBA00010763"/>
    </source>
</evidence>
<dbReference type="Proteomes" id="UP001225598">
    <property type="component" value="Chromosome"/>
</dbReference>
<dbReference type="InterPro" id="IPR036425">
    <property type="entry name" value="MoaB/Mog-like_dom_sf"/>
</dbReference>
<dbReference type="InterPro" id="IPR036688">
    <property type="entry name" value="MoeA_C_domain_IV_sf"/>
</dbReference>
<dbReference type="Pfam" id="PF03453">
    <property type="entry name" value="MoeA_N"/>
    <property type="match status" value="1"/>
</dbReference>
<accession>A0ABY8VGJ5</accession>
<dbReference type="PANTHER" id="PTHR10192">
    <property type="entry name" value="MOLYBDOPTERIN BIOSYNTHESIS PROTEIN"/>
    <property type="match status" value="1"/>
</dbReference>
<gene>
    <name evidence="7" type="ORF">QP027_04325</name>
</gene>
<sequence length="416" mass="43029">MSATHDVTSRSIDDHLSQVLHLARRSISQGARLRDSVGCVLATDVRAQRQLPPFDNSAMDGFLVHAADLTGAGPWTFPVAGDIPAGSSPISVPFGSAVRIMTGAPVPPGDGLIVVPVEDTNIDRGPTPLPSQVVVHYADKARDHIRRAGDATAIGDLVAQAGNRIDSGTLAAFISMGIETVDVFRAPVVAVISTGEELVETALDTTETQIADSNRPMIAALADANGAHKVLEFHAGDSEEAFRSVLDQASRRADIVITSGGISEGAFDVVRAVTSTSSAMWFGPVAQRPGAPQGAGEWNGAALLCLPGNPVAAFSSFHLYGAPLIRTAGGRPAPQSVLSRPSLSATVAPDFPRPHRPVPLVVPVRLSFEGGTAAATPFTTRGPGSHLVGALVDTQGLAIVPPGHTGDQVTVLLTHT</sequence>
<dbReference type="NCBIfam" id="NF045515">
    <property type="entry name" value="Glp_gephyrin"/>
    <property type="match status" value="1"/>
</dbReference>
<reference evidence="7 8" key="1">
    <citation type="submission" date="2023-05" db="EMBL/GenBank/DDBJ databases">
        <title>Corynebacterium suedekumii sp. nov. and Corynebacterium breve sp. nov. isolated from raw cow's milk.</title>
        <authorList>
            <person name="Baer M.K."/>
            <person name="Mehl L."/>
            <person name="Hellmuth R."/>
            <person name="Marke G."/>
            <person name="Lipski A."/>
        </authorList>
    </citation>
    <scope>NUCLEOTIDE SEQUENCE [LARGE SCALE GENOMIC DNA]</scope>
    <source>
        <strain evidence="7 8">R4</strain>
    </source>
</reference>
<dbReference type="InterPro" id="IPR001453">
    <property type="entry name" value="MoaB/Mog_dom"/>
</dbReference>
<keyword evidence="5" id="KW-0501">Molybdenum cofactor biosynthesis</keyword>
<comment type="similarity">
    <text evidence="2 5">Belongs to the MoeA family.</text>
</comment>
<dbReference type="Gene3D" id="3.40.980.10">
    <property type="entry name" value="MoaB/Mog-like domain"/>
    <property type="match status" value="1"/>
</dbReference>
<dbReference type="RefSeq" id="WP_284826285.1">
    <property type="nucleotide sequence ID" value="NZ_CP126969.1"/>
</dbReference>
<dbReference type="SUPFAM" id="SSF63882">
    <property type="entry name" value="MoeA N-terminal region -like"/>
    <property type="match status" value="1"/>
</dbReference>
<dbReference type="Gene3D" id="3.90.105.10">
    <property type="entry name" value="Molybdopterin biosynthesis moea protein, domain 2"/>
    <property type="match status" value="1"/>
</dbReference>
<dbReference type="Pfam" id="PF00994">
    <property type="entry name" value="MoCF_biosynth"/>
    <property type="match status" value="1"/>
</dbReference>
<protein>
    <recommendedName>
        <fullName evidence="5">Molybdopterin molybdenumtransferase</fullName>
        <ecNumber evidence="5">2.10.1.1</ecNumber>
    </recommendedName>
</protein>
<feature type="domain" description="MoaB/Mog" evidence="6">
    <location>
        <begin position="190"/>
        <end position="327"/>
    </location>
</feature>
<keyword evidence="5" id="KW-0479">Metal-binding</keyword>
<dbReference type="SUPFAM" id="SSF53218">
    <property type="entry name" value="Molybdenum cofactor biosynthesis proteins"/>
    <property type="match status" value="1"/>
</dbReference>
<evidence type="ECO:0000256" key="3">
    <source>
        <dbReference type="ARBA" id="ARBA00022505"/>
    </source>
</evidence>
<dbReference type="SMART" id="SM00852">
    <property type="entry name" value="MoCF_biosynth"/>
    <property type="match status" value="1"/>
</dbReference>
<keyword evidence="5" id="KW-0460">Magnesium</keyword>
<evidence type="ECO:0000256" key="5">
    <source>
        <dbReference type="RuleBase" id="RU365090"/>
    </source>
</evidence>
<proteinExistence type="inferred from homology"/>
<evidence type="ECO:0000313" key="8">
    <source>
        <dbReference type="Proteomes" id="UP001225598"/>
    </source>
</evidence>
<evidence type="ECO:0000259" key="6">
    <source>
        <dbReference type="SMART" id="SM00852"/>
    </source>
</evidence>